<organism evidence="1 2">
    <name type="scientific">Actinoplanes flavus</name>
    <dbReference type="NCBI Taxonomy" id="2820290"/>
    <lineage>
        <taxon>Bacteria</taxon>
        <taxon>Bacillati</taxon>
        <taxon>Actinomycetota</taxon>
        <taxon>Actinomycetes</taxon>
        <taxon>Micromonosporales</taxon>
        <taxon>Micromonosporaceae</taxon>
        <taxon>Actinoplanes</taxon>
    </lineage>
</organism>
<keyword evidence="2" id="KW-1185">Reference proteome</keyword>
<evidence type="ECO:0008006" key="3">
    <source>
        <dbReference type="Google" id="ProtNLM"/>
    </source>
</evidence>
<name>A0ABS3UKS0_9ACTN</name>
<evidence type="ECO:0000313" key="1">
    <source>
        <dbReference type="EMBL" id="MBO3739364.1"/>
    </source>
</evidence>
<dbReference type="Proteomes" id="UP000679690">
    <property type="component" value="Unassembled WGS sequence"/>
</dbReference>
<proteinExistence type="predicted"/>
<reference evidence="1 2" key="1">
    <citation type="submission" date="2021-03" db="EMBL/GenBank/DDBJ databases">
        <title>Actinoplanes flavus sp. nov., a novel actinomycete isolated from Coconut Palm rhizosphere soil.</title>
        <authorList>
            <person name="Luo X."/>
        </authorList>
    </citation>
    <scope>NUCLEOTIDE SEQUENCE [LARGE SCALE GENOMIC DNA]</scope>
    <source>
        <strain evidence="1 2">NEAU-H7</strain>
    </source>
</reference>
<gene>
    <name evidence="1" type="ORF">J5X75_17755</name>
</gene>
<comment type="caution">
    <text evidence="1">The sequence shown here is derived from an EMBL/GenBank/DDBJ whole genome shotgun (WGS) entry which is preliminary data.</text>
</comment>
<evidence type="ECO:0000313" key="2">
    <source>
        <dbReference type="Proteomes" id="UP000679690"/>
    </source>
</evidence>
<dbReference type="EMBL" id="JAGFNS010000011">
    <property type="protein sequence ID" value="MBO3739364.1"/>
    <property type="molecule type" value="Genomic_DNA"/>
</dbReference>
<protein>
    <recommendedName>
        <fullName evidence="3">Transposase</fullName>
    </recommendedName>
</protein>
<accession>A0ABS3UKS0</accession>
<feature type="non-terminal residue" evidence="1">
    <location>
        <position position="66"/>
    </location>
</feature>
<sequence length="66" mass="7318">MTLGRALQESDSADPVRRFCGAALPPNSIYVFLDQHRDRLFPDDLFSDLFALVGRRSVPPSLVATV</sequence>